<organism evidence="1 2">
    <name type="scientific">Syntrophaceticus schinkii</name>
    <dbReference type="NCBI Taxonomy" id="499207"/>
    <lineage>
        <taxon>Bacteria</taxon>
        <taxon>Bacillati</taxon>
        <taxon>Bacillota</taxon>
        <taxon>Clostridia</taxon>
        <taxon>Thermoanaerobacterales</taxon>
        <taxon>Thermoanaerobacterales Family III. Incertae Sedis</taxon>
        <taxon>Syntrophaceticus</taxon>
    </lineage>
</organism>
<name>A0A0B7MP34_9FIRM</name>
<gene>
    <name evidence="1" type="ORF">SSCH_580013</name>
</gene>
<keyword evidence="2" id="KW-1185">Reference proteome</keyword>
<protein>
    <submittedName>
        <fullName evidence="1">Uncharacterized protein</fullName>
    </submittedName>
</protein>
<accession>A0A0B7MP34</accession>
<evidence type="ECO:0000313" key="2">
    <source>
        <dbReference type="Proteomes" id="UP000046155"/>
    </source>
</evidence>
<dbReference type="Proteomes" id="UP000046155">
    <property type="component" value="Unassembled WGS sequence"/>
</dbReference>
<dbReference type="OrthoDB" id="9953766at2"/>
<evidence type="ECO:0000313" key="1">
    <source>
        <dbReference type="EMBL" id="CEO89716.1"/>
    </source>
</evidence>
<proteinExistence type="predicted"/>
<reference evidence="2" key="1">
    <citation type="submission" date="2015-01" db="EMBL/GenBank/DDBJ databases">
        <authorList>
            <person name="Manzoor Shahid"/>
            <person name="Zubair Saima"/>
        </authorList>
    </citation>
    <scope>NUCLEOTIDE SEQUENCE [LARGE SCALE GENOMIC DNA]</scope>
    <source>
        <strain evidence="2">Sp3</strain>
    </source>
</reference>
<dbReference type="EMBL" id="CDRZ01000256">
    <property type="protein sequence ID" value="CEO89716.1"/>
    <property type="molecule type" value="Genomic_DNA"/>
</dbReference>
<dbReference type="AlphaFoldDB" id="A0A0B7MP34"/>
<sequence length="206" mass="23297">MAVGKKRPKKIYMPGDLGDAATRRNYRKSGPVVIYKHMEAFNKMGETIALSDFLQLPDARAKDVMLELSGISDQRLAEQWKVQTSFVRKIRRILGIQKDHSGAVVATTDILSEQWPPAYRPRKRTVELQETMKITEEDVETSEKDASPDSKGFRFSLEGVFPAIEIEKRLESLAVMTACSRSSKYSVKICLEEIIDSDGDSSEEDY</sequence>
<dbReference type="RefSeq" id="WP_044665601.1">
    <property type="nucleotide sequence ID" value="NZ_CDRZ01000256.1"/>
</dbReference>